<dbReference type="Gene3D" id="3.40.190.10">
    <property type="entry name" value="Periplasmic binding protein-like II"/>
    <property type="match status" value="2"/>
</dbReference>
<keyword evidence="12" id="KW-0460">Magnesium</keyword>
<dbReference type="SUPFAM" id="SSF54913">
    <property type="entry name" value="GlnB-like"/>
    <property type="match status" value="1"/>
</dbReference>
<keyword evidence="11" id="KW-0067">ATP-binding</keyword>
<dbReference type="GO" id="GO:0000287">
    <property type="term" value="F:magnesium ion binding"/>
    <property type="evidence" value="ECO:0007669"/>
    <property type="project" value="InterPro"/>
</dbReference>
<dbReference type="InterPro" id="IPR001348">
    <property type="entry name" value="ATP_PRibTrfase_HisG"/>
</dbReference>
<evidence type="ECO:0000256" key="11">
    <source>
        <dbReference type="ARBA" id="ARBA00022840"/>
    </source>
</evidence>
<dbReference type="GO" id="GO:0003879">
    <property type="term" value="F:ATP phosphoribosyltransferase activity"/>
    <property type="evidence" value="ECO:0007669"/>
    <property type="project" value="UniProtKB-UniRule"/>
</dbReference>
<evidence type="ECO:0000256" key="7">
    <source>
        <dbReference type="ARBA" id="ARBA00022676"/>
    </source>
</evidence>
<keyword evidence="13" id="KW-0368">Histidine biosynthesis</keyword>
<dbReference type="GO" id="GO:0000105">
    <property type="term" value="P:L-histidine biosynthetic process"/>
    <property type="evidence" value="ECO:0007669"/>
    <property type="project" value="UniProtKB-UniRule"/>
</dbReference>
<dbReference type="PANTHER" id="PTHR21403:SF10">
    <property type="entry name" value="ATP PHOSPHORIBOSYLTRANSFERASE"/>
    <property type="match status" value="1"/>
</dbReference>
<comment type="function">
    <text evidence="14">Catalyzes the condensation of ATP and 5-phosphoribose 1-diphosphate to form N'-(5'-phosphoribosyl)-ATP (PR-ATP). Has a crucial role in the pathway because the rate of histidine biosynthesis seems to be controlled primarily by regulation of HisG enzymatic activity.</text>
</comment>
<dbReference type="InterPro" id="IPR011322">
    <property type="entry name" value="N-reg_PII-like_a/b"/>
</dbReference>
<evidence type="ECO:0000256" key="5">
    <source>
        <dbReference type="ARBA" id="ARBA00022490"/>
    </source>
</evidence>
<dbReference type="Proteomes" id="UP001238179">
    <property type="component" value="Chromosome"/>
</dbReference>
<organism evidence="18 19">
    <name type="scientific">Mesoterricola silvestris</name>
    <dbReference type="NCBI Taxonomy" id="2927979"/>
    <lineage>
        <taxon>Bacteria</taxon>
        <taxon>Pseudomonadati</taxon>
        <taxon>Acidobacteriota</taxon>
        <taxon>Holophagae</taxon>
        <taxon>Holophagales</taxon>
        <taxon>Holophagaceae</taxon>
        <taxon>Mesoterricola</taxon>
    </lineage>
</organism>
<dbReference type="SUPFAM" id="SSF53850">
    <property type="entry name" value="Periplasmic binding protein-like II"/>
    <property type="match status" value="1"/>
</dbReference>
<keyword evidence="6" id="KW-0028">Amino-acid biosynthesis</keyword>
<dbReference type="EC" id="2.4.2.17" evidence="4 15"/>
<evidence type="ECO:0000256" key="12">
    <source>
        <dbReference type="ARBA" id="ARBA00022842"/>
    </source>
</evidence>
<dbReference type="EMBL" id="AP027080">
    <property type="protein sequence ID" value="BDU71714.1"/>
    <property type="molecule type" value="Genomic_DNA"/>
</dbReference>
<keyword evidence="5" id="KW-0963">Cytoplasm</keyword>
<keyword evidence="9" id="KW-0479">Metal-binding</keyword>
<comment type="catalytic activity">
    <reaction evidence="1">
        <text>1-(5-phospho-beta-D-ribosyl)-ATP + diphosphate = 5-phospho-alpha-D-ribose 1-diphosphate + ATP</text>
        <dbReference type="Rhea" id="RHEA:18473"/>
        <dbReference type="ChEBI" id="CHEBI:30616"/>
        <dbReference type="ChEBI" id="CHEBI:33019"/>
        <dbReference type="ChEBI" id="CHEBI:58017"/>
        <dbReference type="ChEBI" id="CHEBI:73183"/>
        <dbReference type="EC" id="2.4.2.17"/>
    </reaction>
</comment>
<sequence>MDTINLAIPKGRMAEGVLRLMEDAGFKVLANGRNYRPACADPRFQLKLLKPQDIVRMVELGRHDLAFAGHDWVVELGAEVDDILDTGLDKVRLVAAAPRTGLSTLRSRRIVVASEYERITRTWLDREGFDYLFVRSHGATEVFPPEDADMIVDNTATGRTLVENDLEIVDTLLTSSTRLIANPRLGKRAEVDELLLLLNSVLDARKRVMLEMNVAASNLDAVLGILPCMRMPTVMPLAGEGGFAVKSAVPAKEVRRLIPLLKAAGATDILEFSFSKVVS</sequence>
<evidence type="ECO:0000256" key="2">
    <source>
        <dbReference type="ARBA" id="ARBA00004496"/>
    </source>
</evidence>
<accession>A0AA48GL04</accession>
<dbReference type="Gene3D" id="3.30.70.120">
    <property type="match status" value="1"/>
</dbReference>
<dbReference type="AlphaFoldDB" id="A0AA48GL04"/>
<protein>
    <recommendedName>
        <fullName evidence="4 15">ATP phosphoribosyltransferase</fullName>
        <ecNumber evidence="4 15">2.4.2.17</ecNumber>
    </recommendedName>
</protein>
<dbReference type="RefSeq" id="WP_316414617.1">
    <property type="nucleotide sequence ID" value="NZ_AP027080.1"/>
</dbReference>
<dbReference type="InterPro" id="IPR013115">
    <property type="entry name" value="HisG_C"/>
</dbReference>
<dbReference type="InterPro" id="IPR015867">
    <property type="entry name" value="N-reg_PII/ATP_PRibTrfase_C"/>
</dbReference>
<dbReference type="GO" id="GO:0005524">
    <property type="term" value="F:ATP binding"/>
    <property type="evidence" value="ECO:0007669"/>
    <property type="project" value="UniProtKB-KW"/>
</dbReference>
<dbReference type="Pfam" id="PF01634">
    <property type="entry name" value="HisG"/>
    <property type="match status" value="1"/>
</dbReference>
<evidence type="ECO:0000256" key="10">
    <source>
        <dbReference type="ARBA" id="ARBA00022741"/>
    </source>
</evidence>
<dbReference type="KEGG" id="msil:METEAL_08880"/>
<dbReference type="NCBIfam" id="TIGR03455">
    <property type="entry name" value="HisG_C-term"/>
    <property type="match status" value="1"/>
</dbReference>
<evidence type="ECO:0000256" key="4">
    <source>
        <dbReference type="ARBA" id="ARBA00011946"/>
    </source>
</evidence>
<feature type="domain" description="Histidine biosynthesis HisG C-terminal" evidence="17">
    <location>
        <begin position="204"/>
        <end position="275"/>
    </location>
</feature>
<evidence type="ECO:0000313" key="19">
    <source>
        <dbReference type="Proteomes" id="UP001238179"/>
    </source>
</evidence>
<name>A0AA48GL04_9BACT</name>
<evidence type="ECO:0000313" key="18">
    <source>
        <dbReference type="EMBL" id="BDU71714.1"/>
    </source>
</evidence>
<keyword evidence="7 18" id="KW-0328">Glycosyltransferase</keyword>
<evidence type="ECO:0000256" key="8">
    <source>
        <dbReference type="ARBA" id="ARBA00022679"/>
    </source>
</evidence>
<comment type="subcellular location">
    <subcellularLocation>
        <location evidence="2">Cytoplasm</location>
    </subcellularLocation>
</comment>
<evidence type="ECO:0000256" key="1">
    <source>
        <dbReference type="ARBA" id="ARBA00000915"/>
    </source>
</evidence>
<evidence type="ECO:0000256" key="3">
    <source>
        <dbReference type="ARBA" id="ARBA00004667"/>
    </source>
</evidence>
<keyword evidence="8" id="KW-0808">Transferase</keyword>
<dbReference type="GO" id="GO:0005737">
    <property type="term" value="C:cytoplasm"/>
    <property type="evidence" value="ECO:0007669"/>
    <property type="project" value="UniProtKB-SubCell"/>
</dbReference>
<evidence type="ECO:0000256" key="13">
    <source>
        <dbReference type="ARBA" id="ARBA00023102"/>
    </source>
</evidence>
<keyword evidence="10" id="KW-0547">Nucleotide-binding</keyword>
<reference evidence="19" key="1">
    <citation type="journal article" date="2023" name="Int. J. Syst. Evol. Microbiol.">
        <title>Mesoterricola silvestris gen. nov., sp. nov., Mesoterricola sediminis sp. nov., Geothrix oryzae sp. nov., Geothrix edaphica sp. nov., Geothrix rubra sp. nov., and Geothrix limicola sp. nov., six novel members of Acidobacteriota isolated from soils.</title>
        <authorList>
            <person name="Itoh H."/>
            <person name="Sugisawa Y."/>
            <person name="Mise K."/>
            <person name="Xu Z."/>
            <person name="Kuniyasu M."/>
            <person name="Ushijima N."/>
            <person name="Kawano K."/>
            <person name="Kobayashi E."/>
            <person name="Shiratori Y."/>
            <person name="Masuda Y."/>
            <person name="Senoo K."/>
        </authorList>
    </citation>
    <scope>NUCLEOTIDE SEQUENCE [LARGE SCALE GENOMIC DNA]</scope>
    <source>
        <strain evidence="19">W79</strain>
    </source>
</reference>
<dbReference type="Pfam" id="PF08029">
    <property type="entry name" value="HisG_C"/>
    <property type="match status" value="1"/>
</dbReference>
<dbReference type="PANTHER" id="PTHR21403">
    <property type="entry name" value="ATP PHOSPHORIBOSYLTRANSFERASE ATP-PRTASE"/>
    <property type="match status" value="1"/>
</dbReference>
<dbReference type="InterPro" id="IPR013820">
    <property type="entry name" value="ATP_PRibTrfase_cat"/>
</dbReference>
<comment type="pathway">
    <text evidence="3">Amino-acid biosynthesis; L-histidine biosynthesis; L-histidine from 5-phospho-alpha-D-ribose 1-diphosphate: step 1/9.</text>
</comment>
<evidence type="ECO:0000256" key="6">
    <source>
        <dbReference type="ARBA" id="ARBA00022605"/>
    </source>
</evidence>
<gene>
    <name evidence="18" type="primary">hisG1</name>
    <name evidence="18" type="ORF">METEAL_08880</name>
</gene>
<evidence type="ECO:0000256" key="15">
    <source>
        <dbReference type="NCBIfam" id="TIGR00070"/>
    </source>
</evidence>
<evidence type="ECO:0000259" key="17">
    <source>
        <dbReference type="Pfam" id="PF08029"/>
    </source>
</evidence>
<evidence type="ECO:0000256" key="14">
    <source>
        <dbReference type="ARBA" id="ARBA00024861"/>
    </source>
</evidence>
<evidence type="ECO:0000259" key="16">
    <source>
        <dbReference type="Pfam" id="PF01634"/>
    </source>
</evidence>
<dbReference type="NCBIfam" id="TIGR00070">
    <property type="entry name" value="hisG"/>
    <property type="match status" value="1"/>
</dbReference>
<evidence type="ECO:0000256" key="9">
    <source>
        <dbReference type="ARBA" id="ARBA00022723"/>
    </source>
</evidence>
<keyword evidence="19" id="KW-1185">Reference proteome</keyword>
<proteinExistence type="predicted"/>
<feature type="domain" description="ATP phosphoribosyltransferase catalytic" evidence="16">
    <location>
        <begin position="50"/>
        <end position="198"/>
    </location>
</feature>